<comment type="caution">
    <text evidence="1">The sequence shown here is derived from an EMBL/GenBank/DDBJ whole genome shotgun (WGS) entry which is preliminary data.</text>
</comment>
<reference evidence="1" key="1">
    <citation type="submission" date="2020-08" db="EMBL/GenBank/DDBJ databases">
        <title>Paracoccus amoyensis sp. nov., isolated from the surface seawater at coast of Xiamen, Fujian.</title>
        <authorList>
            <person name="Lyu L."/>
        </authorList>
    </citation>
    <scope>NUCLEOTIDE SEQUENCE</scope>
    <source>
        <strain evidence="1">11-3</strain>
    </source>
</reference>
<dbReference type="RefSeq" id="WP_187794957.1">
    <property type="nucleotide sequence ID" value="NZ_JACOQL010000007.1"/>
</dbReference>
<evidence type="ECO:0000313" key="1">
    <source>
        <dbReference type="EMBL" id="MBC9248495.1"/>
    </source>
</evidence>
<keyword evidence="2" id="KW-1185">Reference proteome</keyword>
<dbReference type="Proteomes" id="UP000608594">
    <property type="component" value="Unassembled WGS sequence"/>
</dbReference>
<proteinExistence type="predicted"/>
<organism evidence="1 2">
    <name type="scientific">Paracoccus amoyensis</name>
    <dbReference type="NCBI Taxonomy" id="2760093"/>
    <lineage>
        <taxon>Bacteria</taxon>
        <taxon>Pseudomonadati</taxon>
        <taxon>Pseudomonadota</taxon>
        <taxon>Alphaproteobacteria</taxon>
        <taxon>Rhodobacterales</taxon>
        <taxon>Paracoccaceae</taxon>
        <taxon>Paracoccus</taxon>
    </lineage>
</organism>
<gene>
    <name evidence="1" type="ORF">H4P12_17680</name>
</gene>
<sequence>MSQDLIINITSQQDMSSWDVGKKILEKIFSVPKLIPEKIATFGEVTARNGFSISDIGQCEPYWAAKATMRISGAPVDILQDFSWKRSKVAKSKATVTFPTKNMKQDQILGGIFFQSEFRKDINWLDIFTTWCDASSAFAGMLHPFSGDDIKTTKRSNLLEMSLDEEIAEKARARFRNGIFHTEFRAGDLNSKVSGLTDLGWANWFGGYLAKEVNADAISAAGFIIKKFGNSYMIQLTDNIDDAANDHELLSHRRAKLKGLFKKNLFLI</sequence>
<accession>A0A926GRD5</accession>
<name>A0A926GRD5_9RHOB</name>
<evidence type="ECO:0000313" key="2">
    <source>
        <dbReference type="Proteomes" id="UP000608594"/>
    </source>
</evidence>
<protein>
    <submittedName>
        <fullName evidence="1">Uncharacterized protein</fullName>
    </submittedName>
</protein>
<dbReference type="EMBL" id="JACOQL010000007">
    <property type="protein sequence ID" value="MBC9248495.1"/>
    <property type="molecule type" value="Genomic_DNA"/>
</dbReference>
<dbReference type="AlphaFoldDB" id="A0A926GRD5"/>